<comment type="caution">
    <text evidence="1">The sequence shown here is derived from an EMBL/GenBank/DDBJ whole genome shotgun (WGS) entry which is preliminary data.</text>
</comment>
<dbReference type="RefSeq" id="WP_068448960.1">
    <property type="nucleotide sequence ID" value="NZ_CP150660.1"/>
</dbReference>
<dbReference type="AlphaFoldDB" id="A0A176TDT0"/>
<keyword evidence="2" id="KW-1185">Reference proteome</keyword>
<dbReference type="Proteomes" id="UP000076923">
    <property type="component" value="Unassembled WGS sequence"/>
</dbReference>
<dbReference type="STRING" id="1333662.LPB303_06425"/>
<evidence type="ECO:0000313" key="2">
    <source>
        <dbReference type="Proteomes" id="UP000076923"/>
    </source>
</evidence>
<gene>
    <name evidence="1" type="ORF">LPB303_06425</name>
</gene>
<accession>A0A176TDT0</accession>
<dbReference type="EMBL" id="LVWE01000010">
    <property type="protein sequence ID" value="OAD45919.1"/>
    <property type="molecule type" value="Genomic_DNA"/>
</dbReference>
<sequence length="87" mass="10041">MKKEEYSYIIVESYKPKNTSGLHGEIHIKPIAGQEPFTEDMHVRCSKDLSTKFDVGTKFKIKAIITNKDGGKPFIHSHYTWPFEVLK</sequence>
<name>A0A176TDT0_9FLAO</name>
<reference evidence="1 2" key="1">
    <citation type="submission" date="2016-02" db="EMBL/GenBank/DDBJ databases">
        <title>Draft genome sequence of Polaribacter atrinae KACC17473.</title>
        <authorList>
            <person name="Shin S.-K."/>
            <person name="Yi H."/>
        </authorList>
    </citation>
    <scope>NUCLEOTIDE SEQUENCE [LARGE SCALE GENOMIC DNA]</scope>
    <source>
        <strain evidence="1 2">KACC 17473</strain>
    </source>
</reference>
<dbReference type="OrthoDB" id="1260906at2"/>
<evidence type="ECO:0000313" key="1">
    <source>
        <dbReference type="EMBL" id="OAD45919.1"/>
    </source>
</evidence>
<organism evidence="1 2">
    <name type="scientific">Polaribacter atrinae</name>
    <dbReference type="NCBI Taxonomy" id="1333662"/>
    <lineage>
        <taxon>Bacteria</taxon>
        <taxon>Pseudomonadati</taxon>
        <taxon>Bacteroidota</taxon>
        <taxon>Flavobacteriia</taxon>
        <taxon>Flavobacteriales</taxon>
        <taxon>Flavobacteriaceae</taxon>
    </lineage>
</organism>
<proteinExistence type="predicted"/>
<protein>
    <submittedName>
        <fullName evidence="1">Uncharacterized protein</fullName>
    </submittedName>
</protein>